<dbReference type="Proteomes" id="UP000256805">
    <property type="component" value="Unassembled WGS sequence"/>
</dbReference>
<reference evidence="1 2" key="1">
    <citation type="submission" date="2018-01" db="EMBL/GenBank/DDBJ databases">
        <authorList>
            <person name="Gaut B.S."/>
            <person name="Morton B.R."/>
            <person name="Clegg M.T."/>
            <person name="Duvall M.R."/>
        </authorList>
    </citation>
    <scope>NUCLEOTIDE SEQUENCE [LARGE SCALE GENOMIC DNA]</scope>
    <source>
        <strain evidence="1">Cupriavidus taiwanensis cmp 52</strain>
    </source>
</reference>
<accession>A0A375JCP5</accession>
<organism evidence="1 2">
    <name type="scientific">Cupriavidus taiwanensis</name>
    <dbReference type="NCBI Taxonomy" id="164546"/>
    <lineage>
        <taxon>Bacteria</taxon>
        <taxon>Pseudomonadati</taxon>
        <taxon>Pseudomonadota</taxon>
        <taxon>Betaproteobacteria</taxon>
        <taxon>Burkholderiales</taxon>
        <taxon>Burkholderiaceae</taxon>
        <taxon>Cupriavidus</taxon>
    </lineage>
</organism>
<gene>
    <name evidence="1" type="ORF">CBM2634_U50031</name>
</gene>
<evidence type="ECO:0000313" key="1">
    <source>
        <dbReference type="EMBL" id="SPS02955.1"/>
    </source>
</evidence>
<dbReference type="EMBL" id="OVTA01000116">
    <property type="protein sequence ID" value="SPS02955.1"/>
    <property type="molecule type" value="Genomic_DNA"/>
</dbReference>
<evidence type="ECO:0000313" key="2">
    <source>
        <dbReference type="Proteomes" id="UP000256805"/>
    </source>
</evidence>
<protein>
    <submittedName>
        <fullName evidence="1">Uncharacterized protein</fullName>
    </submittedName>
</protein>
<proteinExistence type="predicted"/>
<sequence>MAVPLYERTLDTVRAWDHVASLSRPLLGRTADVEPIREPAAEPVGSRNGLLCSVTMLHEDDFTSSA</sequence>
<name>A0A375JCP5_9BURK</name>
<dbReference type="AlphaFoldDB" id="A0A375JCP5"/>